<proteinExistence type="predicted"/>
<keyword evidence="1" id="KW-0472">Membrane</keyword>
<gene>
    <name evidence="2" type="ORF">S12H4_40236</name>
</gene>
<feature type="non-terminal residue" evidence="2">
    <location>
        <position position="1"/>
    </location>
</feature>
<dbReference type="EMBL" id="BARW01024405">
    <property type="protein sequence ID" value="GAI91468.1"/>
    <property type="molecule type" value="Genomic_DNA"/>
</dbReference>
<protein>
    <submittedName>
        <fullName evidence="2">Uncharacterized protein</fullName>
    </submittedName>
</protein>
<accession>X1SEW2</accession>
<keyword evidence="1" id="KW-0812">Transmembrane</keyword>
<comment type="caution">
    <text evidence="2">The sequence shown here is derived from an EMBL/GenBank/DDBJ whole genome shotgun (WGS) entry which is preliminary data.</text>
</comment>
<reference evidence="2" key="1">
    <citation type="journal article" date="2014" name="Front. Microbiol.">
        <title>High frequency of phylogenetically diverse reductive dehalogenase-homologous genes in deep subseafloor sedimentary metagenomes.</title>
        <authorList>
            <person name="Kawai M."/>
            <person name="Futagami T."/>
            <person name="Toyoda A."/>
            <person name="Takaki Y."/>
            <person name="Nishi S."/>
            <person name="Hori S."/>
            <person name="Arai W."/>
            <person name="Tsubouchi T."/>
            <person name="Morono Y."/>
            <person name="Uchiyama I."/>
            <person name="Ito T."/>
            <person name="Fujiyama A."/>
            <person name="Inagaki F."/>
            <person name="Takami H."/>
        </authorList>
    </citation>
    <scope>NUCLEOTIDE SEQUENCE</scope>
    <source>
        <strain evidence="2">Expedition CK06-06</strain>
    </source>
</reference>
<sequence length="47" mass="5156">ALLVSFLLILAVILITGDPHPLIIWFEAIFLSSIATAIIVLLKKLKN</sequence>
<organism evidence="2">
    <name type="scientific">marine sediment metagenome</name>
    <dbReference type="NCBI Taxonomy" id="412755"/>
    <lineage>
        <taxon>unclassified sequences</taxon>
        <taxon>metagenomes</taxon>
        <taxon>ecological metagenomes</taxon>
    </lineage>
</organism>
<evidence type="ECO:0000256" key="1">
    <source>
        <dbReference type="SAM" id="Phobius"/>
    </source>
</evidence>
<dbReference type="AlphaFoldDB" id="X1SEW2"/>
<keyword evidence="1" id="KW-1133">Transmembrane helix</keyword>
<name>X1SEW2_9ZZZZ</name>
<evidence type="ECO:0000313" key="2">
    <source>
        <dbReference type="EMBL" id="GAI91468.1"/>
    </source>
</evidence>
<feature type="transmembrane region" description="Helical" evidence="1">
    <location>
        <begin position="24"/>
        <end position="42"/>
    </location>
</feature>